<gene>
    <name evidence="1" type="ORF">SMN809_LOCUS81839</name>
</gene>
<organism evidence="1 2">
    <name type="scientific">Rotaria magnacalcarata</name>
    <dbReference type="NCBI Taxonomy" id="392030"/>
    <lineage>
        <taxon>Eukaryota</taxon>
        <taxon>Metazoa</taxon>
        <taxon>Spiralia</taxon>
        <taxon>Gnathifera</taxon>
        <taxon>Rotifera</taxon>
        <taxon>Eurotatoria</taxon>
        <taxon>Bdelloidea</taxon>
        <taxon>Philodinida</taxon>
        <taxon>Philodinidae</taxon>
        <taxon>Rotaria</taxon>
    </lineage>
</organism>
<accession>A0A8S3JNJ8</accession>
<dbReference type="Proteomes" id="UP000676336">
    <property type="component" value="Unassembled WGS sequence"/>
</dbReference>
<comment type="caution">
    <text evidence="1">The sequence shown here is derived from an EMBL/GenBank/DDBJ whole genome shotgun (WGS) entry which is preliminary data.</text>
</comment>
<protein>
    <submittedName>
        <fullName evidence="1">Uncharacterized protein</fullName>
    </submittedName>
</protein>
<evidence type="ECO:0000313" key="2">
    <source>
        <dbReference type="Proteomes" id="UP000676336"/>
    </source>
</evidence>
<name>A0A8S3JNJ8_9BILA</name>
<feature type="non-terminal residue" evidence="1">
    <location>
        <position position="1"/>
    </location>
</feature>
<dbReference type="AlphaFoldDB" id="A0A8S3JNJ8"/>
<evidence type="ECO:0000313" key="1">
    <source>
        <dbReference type="EMBL" id="CAF5220316.1"/>
    </source>
</evidence>
<proteinExistence type="predicted"/>
<dbReference type="SUPFAM" id="SSF56399">
    <property type="entry name" value="ADP-ribosylation"/>
    <property type="match status" value="1"/>
</dbReference>
<sequence length="176" mass="20840">IKGVVIDLNSLLKQIQLDQSKRIENKVDEPLAINISNLNNFIDKSTKELNGEFLHSQLLIDCLLRMKPNLTDKNELINLCQKFYENNPKELSLVREFEQNYSSNQAVWWYTRDSFVYRLLNKALRVQNIDLLFLFRFFIRDIEVQLKQYQCSSLVRVYRGQLMSTDELDQLKMSLG</sequence>
<dbReference type="EMBL" id="CAJOBI010349602">
    <property type="protein sequence ID" value="CAF5220316.1"/>
    <property type="molecule type" value="Genomic_DNA"/>
</dbReference>
<reference evidence="1" key="1">
    <citation type="submission" date="2021-02" db="EMBL/GenBank/DDBJ databases">
        <authorList>
            <person name="Nowell W R."/>
        </authorList>
    </citation>
    <scope>NUCLEOTIDE SEQUENCE</scope>
</reference>
<feature type="non-terminal residue" evidence="1">
    <location>
        <position position="176"/>
    </location>
</feature>